<proteinExistence type="predicted"/>
<reference evidence="1 4" key="2">
    <citation type="submission" date="2023-07" db="EMBL/GenBank/DDBJ databases">
        <title>Genomic Encyclopedia of Type Strains, Phase IV (KMG-IV): sequencing the most valuable type-strain genomes for metagenomic binning, comparative biology and taxonomic classification.</title>
        <authorList>
            <person name="Goeker M."/>
        </authorList>
    </citation>
    <scope>NUCLEOTIDE SEQUENCE [LARGE SCALE GENOMIC DNA]</scope>
    <source>
        <strain evidence="1 4">DSM 14432</strain>
    </source>
</reference>
<reference evidence="2 3" key="1">
    <citation type="submission" date="2019-12" db="EMBL/GenBank/DDBJ databases">
        <title>Genomic-based taxomic classification of the family Erythrobacteraceae.</title>
        <authorList>
            <person name="Xu L."/>
        </authorList>
    </citation>
    <scope>NUCLEOTIDE SEQUENCE [LARGE SCALE GENOMIC DNA]</scope>
    <source>
        <strain evidence="2 3">CGMCC 1.8703</strain>
    </source>
</reference>
<protein>
    <submittedName>
        <fullName evidence="2">Uncharacterized protein</fullName>
    </submittedName>
</protein>
<keyword evidence="4" id="KW-1185">Reference proteome</keyword>
<evidence type="ECO:0000313" key="3">
    <source>
        <dbReference type="Proteomes" id="UP000439914"/>
    </source>
</evidence>
<evidence type="ECO:0000313" key="1">
    <source>
        <dbReference type="EMBL" id="MDQ0567076.1"/>
    </source>
</evidence>
<dbReference type="GeneID" id="93687444"/>
<dbReference type="AlphaFoldDB" id="A0A6I4UFQ5"/>
<dbReference type="Proteomes" id="UP000439914">
    <property type="component" value="Unassembled WGS sequence"/>
</dbReference>
<dbReference type="Proteomes" id="UP001238601">
    <property type="component" value="Unassembled WGS sequence"/>
</dbReference>
<dbReference type="EMBL" id="JAUSWK010000003">
    <property type="protein sequence ID" value="MDQ0567076.1"/>
    <property type="molecule type" value="Genomic_DNA"/>
</dbReference>
<gene>
    <name evidence="2" type="ORF">GRI55_12535</name>
    <name evidence="1" type="ORF">QOZ97_002623</name>
</gene>
<organism evidence="2 3">
    <name type="scientific">Qipengyuania citrea</name>
    <dbReference type="NCBI Taxonomy" id="225971"/>
    <lineage>
        <taxon>Bacteria</taxon>
        <taxon>Pseudomonadati</taxon>
        <taxon>Pseudomonadota</taxon>
        <taxon>Alphaproteobacteria</taxon>
        <taxon>Sphingomonadales</taxon>
        <taxon>Erythrobacteraceae</taxon>
        <taxon>Qipengyuania</taxon>
    </lineage>
</organism>
<dbReference type="EMBL" id="WTYG01000004">
    <property type="protein sequence ID" value="MXP36584.1"/>
    <property type="molecule type" value="Genomic_DNA"/>
</dbReference>
<comment type="caution">
    <text evidence="2">The sequence shown here is derived from an EMBL/GenBank/DDBJ whole genome shotgun (WGS) entry which is preliminary data.</text>
</comment>
<accession>A0A6I4UFQ5</accession>
<evidence type="ECO:0000313" key="2">
    <source>
        <dbReference type="EMBL" id="MXP36584.1"/>
    </source>
</evidence>
<evidence type="ECO:0000313" key="4">
    <source>
        <dbReference type="Proteomes" id="UP001238601"/>
    </source>
</evidence>
<dbReference type="RefSeq" id="WP_160767397.1">
    <property type="nucleotide sequence ID" value="NZ_JAINWE010000008.1"/>
</dbReference>
<sequence>MFAIGYGVLDAALRVIHDIRDDKAGLLARYKNFQRNGFPSGVNAGRGKAVMFGIDQILQLLLAFELVETGCGPTRIIRIVRTNWPELRPAFAQSWLVAAGQANNTRGRPQLVMAPSALAEMNTPDRPDLPVRSPFAVSNYGEIGEWLSDPRTQATRVVVDPAAIIRGFRDFLAQADENIAQAFDDGFRDWASDEVGVALGERRASPSI</sequence>
<name>A0A6I4UFQ5_9SPHN</name>